<dbReference type="PANTHER" id="PTHR11012:SF56">
    <property type="entry name" value="CHK KINASE-LIKE DOMAIN-CONTAINING PROTEIN-RELATED"/>
    <property type="match status" value="1"/>
</dbReference>
<proteinExistence type="predicted"/>
<dbReference type="PANTHER" id="PTHR11012">
    <property type="entry name" value="PROTEIN KINASE-LIKE DOMAIN-CONTAINING"/>
    <property type="match status" value="1"/>
</dbReference>
<comment type="caution">
    <text evidence="2">The sequence shown here is derived from an EMBL/GenBank/DDBJ whole genome shotgun (WGS) entry which is preliminary data.</text>
</comment>
<accession>A0ABQ9IHT8</accession>
<dbReference type="SMART" id="SM00587">
    <property type="entry name" value="CHK"/>
    <property type="match status" value="1"/>
</dbReference>
<dbReference type="Proteomes" id="UP001159363">
    <property type="component" value="Chromosome 1"/>
</dbReference>
<evidence type="ECO:0000259" key="1">
    <source>
        <dbReference type="SMART" id="SM00587"/>
    </source>
</evidence>
<reference evidence="2 3" key="1">
    <citation type="submission" date="2023-02" db="EMBL/GenBank/DDBJ databases">
        <title>LHISI_Scaffold_Assembly.</title>
        <authorList>
            <person name="Stuart O.P."/>
            <person name="Cleave R."/>
            <person name="Magrath M.J.L."/>
            <person name="Mikheyev A.S."/>
        </authorList>
    </citation>
    <scope>NUCLEOTIDE SEQUENCE [LARGE SCALE GENOMIC DNA]</scope>
    <source>
        <strain evidence="2">Daus_M_001</strain>
        <tissue evidence="2">Leg muscle</tissue>
    </source>
</reference>
<gene>
    <name evidence="2" type="ORF">PR048_001575</name>
</gene>
<feature type="domain" description="CHK kinase-like" evidence="1">
    <location>
        <begin position="141"/>
        <end position="335"/>
    </location>
</feature>
<dbReference type="InterPro" id="IPR011009">
    <property type="entry name" value="Kinase-like_dom_sf"/>
</dbReference>
<evidence type="ECO:0000313" key="3">
    <source>
        <dbReference type="Proteomes" id="UP001159363"/>
    </source>
</evidence>
<dbReference type="Pfam" id="PF02958">
    <property type="entry name" value="EcKL"/>
    <property type="match status" value="1"/>
</dbReference>
<organism evidence="2 3">
    <name type="scientific">Dryococelus australis</name>
    <dbReference type="NCBI Taxonomy" id="614101"/>
    <lineage>
        <taxon>Eukaryota</taxon>
        <taxon>Metazoa</taxon>
        <taxon>Ecdysozoa</taxon>
        <taxon>Arthropoda</taxon>
        <taxon>Hexapoda</taxon>
        <taxon>Insecta</taxon>
        <taxon>Pterygota</taxon>
        <taxon>Neoptera</taxon>
        <taxon>Polyneoptera</taxon>
        <taxon>Phasmatodea</taxon>
        <taxon>Verophasmatodea</taxon>
        <taxon>Anareolatae</taxon>
        <taxon>Phasmatidae</taxon>
        <taxon>Eurycanthinae</taxon>
        <taxon>Dryococelus</taxon>
    </lineage>
</organism>
<keyword evidence="3" id="KW-1185">Reference proteome</keyword>
<protein>
    <recommendedName>
        <fullName evidence="1">CHK kinase-like domain-containing protein</fullName>
    </recommendedName>
</protein>
<evidence type="ECO:0000313" key="2">
    <source>
        <dbReference type="EMBL" id="KAJ8896232.1"/>
    </source>
</evidence>
<dbReference type="InterPro" id="IPR015897">
    <property type="entry name" value="CHK_kinase-like"/>
</dbReference>
<sequence length="418" mass="46857">MGSTAVFSDDVKGDVSWLDDTFVKKVLQRMNGDTEVSVLHLHIAMATLPGENYFSLMYRVHVEFSRGGEPMESMFFIVKTLPESEVVQKMVLNCGIFSRETSVYSSLLPALLALLDNRAPGCFPQFAAKGLYYEVSPVHLLAMEDLKASGFSTACRQQGLDLTHCRLVMETLGRFHGASAVLSMCQPGIVAPFLFNPFTITDNGELHRLVVNTVSALSTEVERWAGYEACGRKLGRLSGKFFKKVVHAMSRDESSRSSFSVINHLDLWVNNIMFSYSGGQPAAVRFVDFQMPYVTSPVIDLLYFLYTSPSPEVRAAHKDDLLTWYHASLSDTLHKLGHPAPYPTLQELLNEMERREFYGLFAACSILPFVLCRLGHVPAMQDVIADTPTIDMHAFYSHDYIIEIKKMLQVFDAKGFLD</sequence>
<dbReference type="Gene3D" id="3.90.1200.10">
    <property type="match status" value="1"/>
</dbReference>
<dbReference type="SUPFAM" id="SSF56112">
    <property type="entry name" value="Protein kinase-like (PK-like)"/>
    <property type="match status" value="1"/>
</dbReference>
<dbReference type="InterPro" id="IPR004119">
    <property type="entry name" value="EcKL"/>
</dbReference>
<name>A0ABQ9IHT8_9NEOP</name>
<dbReference type="EMBL" id="JARBHB010000001">
    <property type="protein sequence ID" value="KAJ8896232.1"/>
    <property type="molecule type" value="Genomic_DNA"/>
</dbReference>